<gene>
    <name evidence="3" type="ORF">FRZ40_41400</name>
</gene>
<evidence type="ECO:0000256" key="1">
    <source>
        <dbReference type="SAM" id="Coils"/>
    </source>
</evidence>
<proteinExistence type="predicted"/>
<keyword evidence="1" id="KW-0175">Coiled coil</keyword>
<dbReference type="Gene3D" id="1.20.120.520">
    <property type="entry name" value="nmb1532 protein domain like"/>
    <property type="match status" value="1"/>
</dbReference>
<accession>A0A5C6V841</accession>
<dbReference type="CDD" id="cd12108">
    <property type="entry name" value="Hr-like"/>
    <property type="match status" value="1"/>
</dbReference>
<evidence type="ECO:0000259" key="2">
    <source>
        <dbReference type="Pfam" id="PF01814"/>
    </source>
</evidence>
<evidence type="ECO:0000313" key="4">
    <source>
        <dbReference type="Proteomes" id="UP000321776"/>
    </source>
</evidence>
<protein>
    <submittedName>
        <fullName evidence="3">Hemerythrin domain-containing protein</fullName>
    </submittedName>
</protein>
<dbReference type="InterPro" id="IPR012312">
    <property type="entry name" value="Hemerythrin-like"/>
</dbReference>
<reference evidence="3 4" key="1">
    <citation type="journal article" date="2018" name="Int. J. Syst. Evol. Microbiol.">
        <title>Paraburkholderia azotifigens sp. nov., a nitrogen-fixing bacterium isolated from paddy soil.</title>
        <authorList>
            <person name="Choi G.M."/>
            <person name="Im W.T."/>
        </authorList>
    </citation>
    <scope>NUCLEOTIDE SEQUENCE [LARGE SCALE GENOMIC DNA]</scope>
    <source>
        <strain evidence="3 4">NF 2-5-3</strain>
    </source>
</reference>
<dbReference type="Pfam" id="PF01814">
    <property type="entry name" value="Hemerythrin"/>
    <property type="match status" value="1"/>
</dbReference>
<dbReference type="AlphaFoldDB" id="A0A5C6V841"/>
<dbReference type="GO" id="GO:0005886">
    <property type="term" value="C:plasma membrane"/>
    <property type="evidence" value="ECO:0007669"/>
    <property type="project" value="TreeGrafter"/>
</dbReference>
<dbReference type="PANTHER" id="PTHR39966">
    <property type="entry name" value="BLL2471 PROTEIN-RELATED"/>
    <property type="match status" value="1"/>
</dbReference>
<comment type="caution">
    <text evidence="3">The sequence shown here is derived from an EMBL/GenBank/DDBJ whole genome shotgun (WGS) entry which is preliminary data.</text>
</comment>
<sequence>MQQPTTRRAIQTIIREHRQLSTVINGMTRFAELLSEGPHAPEPVVLRAMLYYIREFPERVHHPKEDKYLFPRLRSRTNELGEVVEKLRAQHEEGEARVRQLEDALTRYELTGSSAAPALQSLVHAYAAFYSHHRRLEEEVILPAALQYLSAAEWMELDEEFGANDDPFGGSEPQPELDRLFSLIVSTIPETAPQY</sequence>
<dbReference type="RefSeq" id="WP_147238147.1">
    <property type="nucleotide sequence ID" value="NZ_VOQS01000005.1"/>
</dbReference>
<name>A0A5C6V841_9BURK</name>
<evidence type="ECO:0000313" key="3">
    <source>
        <dbReference type="EMBL" id="TXC80701.1"/>
    </source>
</evidence>
<dbReference type="EMBL" id="VOQS01000005">
    <property type="protein sequence ID" value="TXC80701.1"/>
    <property type="molecule type" value="Genomic_DNA"/>
</dbReference>
<dbReference type="Proteomes" id="UP000321776">
    <property type="component" value="Unassembled WGS sequence"/>
</dbReference>
<feature type="domain" description="Hemerythrin-like" evidence="2">
    <location>
        <begin position="9"/>
        <end position="145"/>
    </location>
</feature>
<feature type="coiled-coil region" evidence="1">
    <location>
        <begin position="84"/>
        <end position="111"/>
    </location>
</feature>
<dbReference type="PANTHER" id="PTHR39966:SF1">
    <property type="entry name" value="HEMERYTHRIN-LIKE DOMAIN-CONTAINING PROTEIN"/>
    <property type="match status" value="1"/>
</dbReference>
<organism evidence="3 4">
    <name type="scientific">Paraburkholderia azotifigens</name>
    <dbReference type="NCBI Taxonomy" id="2057004"/>
    <lineage>
        <taxon>Bacteria</taxon>
        <taxon>Pseudomonadati</taxon>
        <taxon>Pseudomonadota</taxon>
        <taxon>Betaproteobacteria</taxon>
        <taxon>Burkholderiales</taxon>
        <taxon>Burkholderiaceae</taxon>
        <taxon>Paraburkholderia</taxon>
    </lineage>
</organism>